<gene>
    <name evidence="1" type="ORF">PCOR1329_LOCUS78511</name>
</gene>
<dbReference type="SUPFAM" id="SSF82784">
    <property type="entry name" value="OsmC-like"/>
    <property type="match status" value="1"/>
</dbReference>
<comment type="caution">
    <text evidence="1">The sequence shown here is derived from an EMBL/GenBank/DDBJ whole genome shotgun (WGS) entry which is preliminary data.</text>
</comment>
<dbReference type="EMBL" id="CAUYUJ010020952">
    <property type="protein sequence ID" value="CAK0901608.1"/>
    <property type="molecule type" value="Genomic_DNA"/>
</dbReference>
<protein>
    <recommendedName>
        <fullName evidence="3">OsmC family peroxiredoxin</fullName>
    </recommendedName>
</protein>
<proteinExistence type="predicted"/>
<evidence type="ECO:0008006" key="3">
    <source>
        <dbReference type="Google" id="ProtNLM"/>
    </source>
</evidence>
<evidence type="ECO:0000313" key="2">
    <source>
        <dbReference type="Proteomes" id="UP001189429"/>
    </source>
</evidence>
<name>A0ABN9XP57_9DINO</name>
<evidence type="ECO:0000313" key="1">
    <source>
        <dbReference type="EMBL" id="CAK0901608.1"/>
    </source>
</evidence>
<dbReference type="Proteomes" id="UP001189429">
    <property type="component" value="Unassembled WGS sequence"/>
</dbReference>
<dbReference type="InterPro" id="IPR036102">
    <property type="entry name" value="OsmC/Ohrsf"/>
</dbReference>
<keyword evidence="2" id="KW-1185">Reference proteome</keyword>
<accession>A0ABN9XP57</accession>
<sequence length="176" mass="18923">MAPRPPHAARLKRYALAAASQGRAGCAVRFPGGHASATYLPWPAGDDAAPQPVELLLAALVGCKTATAHFVARHSWPRPFNRIDAIEWADVAAHRDEAIPVSLPICPGSVLPGNPGLLEVRRMDSADKPAPCCAPPAVGNEDVRLLGEEVERRCPVAAMVRQSGCRLIFDWRLVRE</sequence>
<organism evidence="1 2">
    <name type="scientific">Prorocentrum cordatum</name>
    <dbReference type="NCBI Taxonomy" id="2364126"/>
    <lineage>
        <taxon>Eukaryota</taxon>
        <taxon>Sar</taxon>
        <taxon>Alveolata</taxon>
        <taxon>Dinophyceae</taxon>
        <taxon>Prorocentrales</taxon>
        <taxon>Prorocentraceae</taxon>
        <taxon>Prorocentrum</taxon>
    </lineage>
</organism>
<dbReference type="InterPro" id="IPR015946">
    <property type="entry name" value="KH_dom-like_a/b"/>
</dbReference>
<dbReference type="Gene3D" id="3.30.300.20">
    <property type="match status" value="1"/>
</dbReference>
<reference evidence="1" key="1">
    <citation type="submission" date="2023-10" db="EMBL/GenBank/DDBJ databases">
        <authorList>
            <person name="Chen Y."/>
            <person name="Shah S."/>
            <person name="Dougan E. K."/>
            <person name="Thang M."/>
            <person name="Chan C."/>
        </authorList>
    </citation>
    <scope>NUCLEOTIDE SEQUENCE [LARGE SCALE GENOMIC DNA]</scope>
</reference>